<dbReference type="Ensembl" id="ENSCSET00000033292.1">
    <property type="protein sequence ID" value="ENSCSEP00000032868.1"/>
    <property type="gene ID" value="ENSCSEG00000021101.1"/>
</dbReference>
<name>A0A3P8WZN4_CYNSE</name>
<dbReference type="AlphaFoldDB" id="A0A3P8WZN4"/>
<comment type="similarity">
    <text evidence="1">Belongs to the globin family.</text>
</comment>
<evidence type="ECO:0000259" key="7">
    <source>
        <dbReference type="PROSITE" id="PS01033"/>
    </source>
</evidence>
<dbReference type="GO" id="GO:0005344">
    <property type="term" value="F:oxygen carrier activity"/>
    <property type="evidence" value="ECO:0007669"/>
    <property type="project" value="UniProtKB-KW"/>
</dbReference>
<dbReference type="InterPro" id="IPR012292">
    <property type="entry name" value="Globin/Proto"/>
</dbReference>
<evidence type="ECO:0000256" key="3">
    <source>
        <dbReference type="ARBA" id="ARBA00022617"/>
    </source>
</evidence>
<keyword evidence="9" id="KW-1185">Reference proteome</keyword>
<dbReference type="InParanoid" id="A0A3P8WZN4"/>
<dbReference type="GO" id="GO:0020037">
    <property type="term" value="F:heme binding"/>
    <property type="evidence" value="ECO:0007669"/>
    <property type="project" value="InterPro"/>
</dbReference>
<dbReference type="GO" id="GO:0019825">
    <property type="term" value="F:oxygen binding"/>
    <property type="evidence" value="ECO:0007669"/>
    <property type="project" value="InterPro"/>
</dbReference>
<keyword evidence="3" id="KW-0349">Heme</keyword>
<dbReference type="GO" id="GO:0072562">
    <property type="term" value="C:blood microparticle"/>
    <property type="evidence" value="ECO:0007669"/>
    <property type="project" value="TreeGrafter"/>
</dbReference>
<dbReference type="InterPro" id="IPR009050">
    <property type="entry name" value="Globin-like_sf"/>
</dbReference>
<reference evidence="8" key="3">
    <citation type="submission" date="2025-09" db="UniProtKB">
        <authorList>
            <consortium name="Ensembl"/>
        </authorList>
    </citation>
    <scope>IDENTIFICATION</scope>
</reference>
<dbReference type="GO" id="GO:0043177">
    <property type="term" value="F:organic acid binding"/>
    <property type="evidence" value="ECO:0007669"/>
    <property type="project" value="TreeGrafter"/>
</dbReference>
<evidence type="ECO:0000256" key="4">
    <source>
        <dbReference type="ARBA" id="ARBA00022621"/>
    </source>
</evidence>
<feature type="domain" description="Globin" evidence="7">
    <location>
        <begin position="3"/>
        <end position="93"/>
    </location>
</feature>
<dbReference type="GO" id="GO:0031838">
    <property type="term" value="C:haptoglobin-hemoglobin complex"/>
    <property type="evidence" value="ECO:0007669"/>
    <property type="project" value="TreeGrafter"/>
</dbReference>
<sequence>MTTLTAKDKAAVRAFWDKISGHVETIGKSSLSRLITVYPQSKTYFSHWKDGVDPVNFKVSRPGRVLMCSCALTWPMSLCQCPLCSQRLSPRRL</sequence>
<dbReference type="InterPro" id="IPR050056">
    <property type="entry name" value="Hemoglobin_oxygen_transport"/>
</dbReference>
<keyword evidence="4" id="KW-0561">Oxygen transport</keyword>
<reference evidence="8 9" key="1">
    <citation type="journal article" date="2014" name="Nat. Genet.">
        <title>Whole-genome sequence of a flatfish provides insights into ZW sex chromosome evolution and adaptation to a benthic lifestyle.</title>
        <authorList>
            <person name="Chen S."/>
            <person name="Zhang G."/>
            <person name="Shao C."/>
            <person name="Huang Q."/>
            <person name="Liu G."/>
            <person name="Zhang P."/>
            <person name="Song W."/>
            <person name="An N."/>
            <person name="Chalopin D."/>
            <person name="Volff J.N."/>
            <person name="Hong Y."/>
            <person name="Li Q."/>
            <person name="Sha Z."/>
            <person name="Zhou H."/>
            <person name="Xie M."/>
            <person name="Yu Q."/>
            <person name="Liu Y."/>
            <person name="Xiang H."/>
            <person name="Wang N."/>
            <person name="Wu K."/>
            <person name="Yang C."/>
            <person name="Zhou Q."/>
            <person name="Liao X."/>
            <person name="Yang L."/>
            <person name="Hu Q."/>
            <person name="Zhang J."/>
            <person name="Meng L."/>
            <person name="Jin L."/>
            <person name="Tian Y."/>
            <person name="Lian J."/>
            <person name="Yang J."/>
            <person name="Miao G."/>
            <person name="Liu S."/>
            <person name="Liang Z."/>
            <person name="Yan F."/>
            <person name="Li Y."/>
            <person name="Sun B."/>
            <person name="Zhang H."/>
            <person name="Zhang J."/>
            <person name="Zhu Y."/>
            <person name="Du M."/>
            <person name="Zhao Y."/>
            <person name="Schartl M."/>
            <person name="Tang Q."/>
            <person name="Wang J."/>
        </authorList>
    </citation>
    <scope>NUCLEOTIDE SEQUENCE</scope>
</reference>
<evidence type="ECO:0000256" key="1">
    <source>
        <dbReference type="ARBA" id="ARBA00008705"/>
    </source>
</evidence>
<reference evidence="8" key="2">
    <citation type="submission" date="2025-08" db="UniProtKB">
        <authorList>
            <consortium name="Ensembl"/>
        </authorList>
    </citation>
    <scope>IDENTIFICATION</scope>
</reference>
<organism evidence="8 9">
    <name type="scientific">Cynoglossus semilaevis</name>
    <name type="common">Tongue sole</name>
    <dbReference type="NCBI Taxonomy" id="244447"/>
    <lineage>
        <taxon>Eukaryota</taxon>
        <taxon>Metazoa</taxon>
        <taxon>Chordata</taxon>
        <taxon>Craniata</taxon>
        <taxon>Vertebrata</taxon>
        <taxon>Euteleostomi</taxon>
        <taxon>Actinopterygii</taxon>
        <taxon>Neopterygii</taxon>
        <taxon>Teleostei</taxon>
        <taxon>Neoteleostei</taxon>
        <taxon>Acanthomorphata</taxon>
        <taxon>Carangaria</taxon>
        <taxon>Pleuronectiformes</taxon>
        <taxon>Pleuronectoidei</taxon>
        <taxon>Cynoglossidae</taxon>
        <taxon>Cynoglossinae</taxon>
        <taxon>Cynoglossus</taxon>
    </lineage>
</organism>
<keyword evidence="5" id="KW-0479">Metal-binding</keyword>
<dbReference type="GO" id="GO:0005833">
    <property type="term" value="C:hemoglobin complex"/>
    <property type="evidence" value="ECO:0007669"/>
    <property type="project" value="TreeGrafter"/>
</dbReference>
<dbReference type="SUPFAM" id="SSF46458">
    <property type="entry name" value="Globin-like"/>
    <property type="match status" value="1"/>
</dbReference>
<accession>A0A3P8WZN4</accession>
<evidence type="ECO:0000256" key="6">
    <source>
        <dbReference type="ARBA" id="ARBA00023004"/>
    </source>
</evidence>
<dbReference type="GO" id="GO:0004601">
    <property type="term" value="F:peroxidase activity"/>
    <property type="evidence" value="ECO:0007669"/>
    <property type="project" value="TreeGrafter"/>
</dbReference>
<dbReference type="PANTHER" id="PTHR11442">
    <property type="entry name" value="HEMOGLOBIN FAMILY MEMBER"/>
    <property type="match status" value="1"/>
</dbReference>
<dbReference type="PROSITE" id="PS01033">
    <property type="entry name" value="GLOBIN"/>
    <property type="match status" value="1"/>
</dbReference>
<evidence type="ECO:0000256" key="2">
    <source>
        <dbReference type="ARBA" id="ARBA00022448"/>
    </source>
</evidence>
<dbReference type="GO" id="GO:0046872">
    <property type="term" value="F:metal ion binding"/>
    <property type="evidence" value="ECO:0007669"/>
    <property type="project" value="UniProtKB-KW"/>
</dbReference>
<dbReference type="InterPro" id="IPR000971">
    <property type="entry name" value="Globin"/>
</dbReference>
<dbReference type="GO" id="GO:0031720">
    <property type="term" value="F:haptoglobin binding"/>
    <property type="evidence" value="ECO:0007669"/>
    <property type="project" value="TreeGrafter"/>
</dbReference>
<keyword evidence="6" id="KW-0408">Iron</keyword>
<dbReference type="Proteomes" id="UP000265120">
    <property type="component" value="Chromosome 17"/>
</dbReference>
<dbReference type="GO" id="GO:0042744">
    <property type="term" value="P:hydrogen peroxide catabolic process"/>
    <property type="evidence" value="ECO:0007669"/>
    <property type="project" value="TreeGrafter"/>
</dbReference>
<protein>
    <recommendedName>
        <fullName evidence="7">Globin domain-containing protein</fullName>
    </recommendedName>
</protein>
<dbReference type="Gene3D" id="1.10.490.10">
    <property type="entry name" value="Globins"/>
    <property type="match status" value="1"/>
</dbReference>
<dbReference type="PANTHER" id="PTHR11442:SF41">
    <property type="entry name" value="HEMOGLOBIN SUBUNIT ZETA"/>
    <property type="match status" value="1"/>
</dbReference>
<evidence type="ECO:0000313" key="8">
    <source>
        <dbReference type="Ensembl" id="ENSCSEP00000032868.1"/>
    </source>
</evidence>
<evidence type="ECO:0000313" key="9">
    <source>
        <dbReference type="Proteomes" id="UP000265120"/>
    </source>
</evidence>
<proteinExistence type="inferred from homology"/>
<evidence type="ECO:0000256" key="5">
    <source>
        <dbReference type="ARBA" id="ARBA00022723"/>
    </source>
</evidence>
<keyword evidence="2" id="KW-0813">Transport</keyword>
<dbReference type="STRING" id="244447.ENSCSEP00000032868"/>